<keyword evidence="2" id="KW-1185">Reference proteome</keyword>
<sequence>METWTGNVDDYGTDVHLHATGIYPDRPADDLPDQTVAISLSDPPNSIDVHVDDKFTVRDDADYSLTVRTTRIETGILFNWDDLRTDEIYTFDGYFSPEEFEDHFDCRRRRNLSSGT</sequence>
<accession>A0A8J3ADP4</accession>
<gene>
    <name evidence="1" type="ORF">GCM10011354_36050</name>
</gene>
<evidence type="ECO:0000313" key="2">
    <source>
        <dbReference type="Proteomes" id="UP000650511"/>
    </source>
</evidence>
<dbReference type="AlphaFoldDB" id="A0A8J3ADP4"/>
<name>A0A8J3ADP4_9ACTN</name>
<dbReference type="EMBL" id="BMHA01000019">
    <property type="protein sequence ID" value="GGI09836.1"/>
    <property type="molecule type" value="Genomic_DNA"/>
</dbReference>
<organism evidence="1 2">
    <name type="scientific">Egicoccus halophilus</name>
    <dbReference type="NCBI Taxonomy" id="1670830"/>
    <lineage>
        <taxon>Bacteria</taxon>
        <taxon>Bacillati</taxon>
        <taxon>Actinomycetota</taxon>
        <taxon>Nitriliruptoria</taxon>
        <taxon>Egicoccales</taxon>
        <taxon>Egicoccaceae</taxon>
        <taxon>Egicoccus</taxon>
    </lineage>
</organism>
<proteinExistence type="predicted"/>
<reference evidence="1" key="2">
    <citation type="submission" date="2020-09" db="EMBL/GenBank/DDBJ databases">
        <authorList>
            <person name="Sun Q."/>
            <person name="Zhou Y."/>
        </authorList>
    </citation>
    <scope>NUCLEOTIDE SEQUENCE</scope>
    <source>
        <strain evidence="1">CGMCC 1.14988</strain>
    </source>
</reference>
<comment type="caution">
    <text evidence="1">The sequence shown here is derived from an EMBL/GenBank/DDBJ whole genome shotgun (WGS) entry which is preliminary data.</text>
</comment>
<reference evidence="1" key="1">
    <citation type="journal article" date="2014" name="Int. J. Syst. Evol. Microbiol.">
        <title>Complete genome sequence of Corynebacterium casei LMG S-19264T (=DSM 44701T), isolated from a smear-ripened cheese.</title>
        <authorList>
            <consortium name="US DOE Joint Genome Institute (JGI-PGF)"/>
            <person name="Walter F."/>
            <person name="Albersmeier A."/>
            <person name="Kalinowski J."/>
            <person name="Ruckert C."/>
        </authorList>
    </citation>
    <scope>NUCLEOTIDE SEQUENCE</scope>
    <source>
        <strain evidence="1">CGMCC 1.14988</strain>
    </source>
</reference>
<protein>
    <submittedName>
        <fullName evidence="1">Uncharacterized protein</fullName>
    </submittedName>
</protein>
<dbReference type="Proteomes" id="UP000650511">
    <property type="component" value="Unassembled WGS sequence"/>
</dbReference>
<evidence type="ECO:0000313" key="1">
    <source>
        <dbReference type="EMBL" id="GGI09836.1"/>
    </source>
</evidence>